<gene>
    <name evidence="5" type="ORF">DGAL_LOCUS3836</name>
</gene>
<dbReference type="Pfam" id="PF00201">
    <property type="entry name" value="UDPGT"/>
    <property type="match status" value="4"/>
</dbReference>
<evidence type="ECO:0000256" key="1">
    <source>
        <dbReference type="ARBA" id="ARBA00009995"/>
    </source>
</evidence>
<protein>
    <recommendedName>
        <fullName evidence="7">UDP-glycosyltransferases domain-containing protein</fullName>
    </recommendedName>
</protein>
<accession>A0A8J2WJZ8</accession>
<sequence>MQTLIGYERLFDLRQKFLKFIATESAHRKLTAHVAQGNIKIKITKRMFCILLFLTYLWTTCLAARILVLSPLGPRSHMNLFMPMVETLVENGHQLTVVTAHPPPTKAANISKIVMDEMVELIEFEWYDFKEHSLYDNMMGLSMFMQTAMTTAYVRFMANKRIQEIKQNKNYDIVIVDAIVHDFCLPLVDHMGIPFIFFDPGPGTAWNLEAKDVSRNYASIPPLFGSFSSHMTFFERIKNLILNEVFLQMRKSYLLPVLDKVAKKDFPEARPISEIERNAELCFANIHAASSWQRSLPPTFIPVGAMHVRPANPLPEDLQKFADKAGHGLIIFSLGSNTRVSTMPIHLQEIFLRVFARLPQRIIWKWETDSLSQLPNNVKIVDWLPQQDLLGHNNTRLFIAHGGLMGIQEAIYHQVPILGLPLGRDQRALLIRSSEEGYALKLEWEDLNEELVYESIQNLLHDPSYKSNITRMSHLMHDELMPSRKVAAYWVEHVLRHGGSKHLQSKGLPFYQLYLLDVWIFLFVSSIIIMFATFKSGASVYRRIWLTFSSAERILVLAPVCSKSHKISFMPIVEALAEKGHQVTVVTPFAPDRQKENINEIVLDRNSLEELNTDWFKIQNQNFVEKIKWTVTVFQTTMKEGYITLMNNKEFKEIVRNRAVDLVIVDAILNDFVLPIVDHLNVPYIFYSPASNVPWVLNALNVPHEYASVPVGVGDCGSQMTFMQRVKNIFSAELFFLLRKVMWFDVIEELIEKDFPNSRSILEIERDSQLCILNSHPATAWARPLPQNVIPIPALHTRPAKPLPQELQTLADGADEGFIVFTLGSAIPVSSMPENLVKMFAKAFARIPQQVFWKWEQSSTLMENLSDNVKIVKWLPQQDLLGHKNARLFISHGGLIGIQETVYHGVPLLGLPFGNDQLGNYKFWLMKQMRGSAIRVSSMPENLVKMFAKVFARIPQQVFWKWETSDILMENLSHNVKILKWLPQQDLLGHGNARLYISHGGLIGIQETVYHGVPILGIPFGNDQRGNLAKARDEGYGIKLSWDELTEELLYETIQSLLHNPSYRGNATRLSKLMRHQLMPGRDIGVYWVEHILHHGGKHLNSSSKNLPFYKLHLLDVWLFLMTILATTLFDFKSFADEAEHGLILFTLGSNSQVSTMPIHLQEIFLRVFARLPQRIIWKWETDSLSQLPNNVKIVDWLPQQDLLGHNNTRLFITHGGLMGIQEAIYHQVPVLGLPLGRDQRTLLIKASNEGYALKLEWEDLTEELLYESIQKIMSQQSFKSNVIRLSQLMHDELMPSRKVAAYWVEHVLRHGGSKHPQSKGMPFYQLYLLDVWLFLLVSLIFVILTTYKSGAWMVRRLTKSKIKTN</sequence>
<feature type="transmembrane region" description="Helical" evidence="4">
    <location>
        <begin position="513"/>
        <end position="534"/>
    </location>
</feature>
<dbReference type="EMBL" id="CAKKLH010000057">
    <property type="protein sequence ID" value="CAH0101504.1"/>
    <property type="molecule type" value="Genomic_DNA"/>
</dbReference>
<name>A0A8J2WJZ8_9CRUS</name>
<keyword evidence="2" id="KW-0328">Glycosyltransferase</keyword>
<feature type="transmembrane region" description="Helical" evidence="4">
    <location>
        <begin position="138"/>
        <end position="158"/>
    </location>
</feature>
<keyword evidence="4" id="KW-0812">Transmembrane</keyword>
<feature type="transmembrane region" description="Helical" evidence="4">
    <location>
        <begin position="1327"/>
        <end position="1348"/>
    </location>
</feature>
<dbReference type="PANTHER" id="PTHR48043">
    <property type="entry name" value="EG:EG0003.4 PROTEIN-RELATED"/>
    <property type="match status" value="1"/>
</dbReference>
<evidence type="ECO:0000313" key="6">
    <source>
        <dbReference type="Proteomes" id="UP000789390"/>
    </source>
</evidence>
<evidence type="ECO:0000256" key="3">
    <source>
        <dbReference type="ARBA" id="ARBA00022679"/>
    </source>
</evidence>
<dbReference type="CDD" id="cd03784">
    <property type="entry name" value="GT1_Gtf-like"/>
    <property type="match status" value="3"/>
</dbReference>
<keyword evidence="4" id="KW-1133">Transmembrane helix</keyword>
<proteinExistence type="inferred from homology"/>
<dbReference type="OrthoDB" id="5835829at2759"/>
<dbReference type="GO" id="GO:0008194">
    <property type="term" value="F:UDP-glycosyltransferase activity"/>
    <property type="evidence" value="ECO:0007669"/>
    <property type="project" value="InterPro"/>
</dbReference>
<keyword evidence="6" id="KW-1185">Reference proteome</keyword>
<dbReference type="FunFam" id="3.40.50.2000:FF:000021">
    <property type="entry name" value="UDP-glucuronosyltransferase"/>
    <property type="match status" value="1"/>
</dbReference>
<dbReference type="InterPro" id="IPR050271">
    <property type="entry name" value="UDP-glycosyltransferase"/>
</dbReference>
<evidence type="ECO:0000313" key="5">
    <source>
        <dbReference type="EMBL" id="CAH0101504.1"/>
    </source>
</evidence>
<reference evidence="5" key="1">
    <citation type="submission" date="2021-11" db="EMBL/GenBank/DDBJ databases">
        <authorList>
            <person name="Schell T."/>
        </authorList>
    </citation>
    <scope>NUCLEOTIDE SEQUENCE</scope>
    <source>
        <strain evidence="5">M5</strain>
    </source>
</reference>
<dbReference type="SUPFAM" id="SSF53756">
    <property type="entry name" value="UDP-Glycosyltransferase/glycogen phosphorylase"/>
    <property type="match status" value="4"/>
</dbReference>
<dbReference type="InterPro" id="IPR035595">
    <property type="entry name" value="UDP_glycos_trans_CS"/>
</dbReference>
<evidence type="ECO:0000256" key="2">
    <source>
        <dbReference type="ARBA" id="ARBA00022676"/>
    </source>
</evidence>
<dbReference type="FunFam" id="3.40.50.2000:FF:000050">
    <property type="entry name" value="UDP-glucuronosyltransferase"/>
    <property type="match status" value="3"/>
</dbReference>
<dbReference type="PANTHER" id="PTHR48043:SF145">
    <property type="entry name" value="FI06409P-RELATED"/>
    <property type="match status" value="1"/>
</dbReference>
<dbReference type="PROSITE" id="PS00375">
    <property type="entry name" value="UDPGT"/>
    <property type="match status" value="4"/>
</dbReference>
<dbReference type="Gene3D" id="3.40.50.2000">
    <property type="entry name" value="Glycogen Phosphorylase B"/>
    <property type="match status" value="6"/>
</dbReference>
<keyword evidence="3" id="KW-0808">Transferase</keyword>
<dbReference type="InterPro" id="IPR002213">
    <property type="entry name" value="UDP_glucos_trans"/>
</dbReference>
<comment type="similarity">
    <text evidence="1">Belongs to the UDP-glycosyltransferase family.</text>
</comment>
<dbReference type="Proteomes" id="UP000789390">
    <property type="component" value="Unassembled WGS sequence"/>
</dbReference>
<keyword evidence="4" id="KW-0472">Membrane</keyword>
<organism evidence="5 6">
    <name type="scientific">Daphnia galeata</name>
    <dbReference type="NCBI Taxonomy" id="27404"/>
    <lineage>
        <taxon>Eukaryota</taxon>
        <taxon>Metazoa</taxon>
        <taxon>Ecdysozoa</taxon>
        <taxon>Arthropoda</taxon>
        <taxon>Crustacea</taxon>
        <taxon>Branchiopoda</taxon>
        <taxon>Diplostraca</taxon>
        <taxon>Cladocera</taxon>
        <taxon>Anomopoda</taxon>
        <taxon>Daphniidae</taxon>
        <taxon>Daphnia</taxon>
    </lineage>
</organism>
<evidence type="ECO:0008006" key="7">
    <source>
        <dbReference type="Google" id="ProtNLM"/>
    </source>
</evidence>
<comment type="caution">
    <text evidence="5">The sequence shown here is derived from an EMBL/GenBank/DDBJ whole genome shotgun (WGS) entry which is preliminary data.</text>
</comment>
<feature type="transmembrane region" description="Helical" evidence="4">
    <location>
        <begin position="48"/>
        <end position="68"/>
    </location>
</feature>
<evidence type="ECO:0000256" key="4">
    <source>
        <dbReference type="SAM" id="Phobius"/>
    </source>
</evidence>